<feature type="region of interest" description="Disordered" evidence="1">
    <location>
        <begin position="36"/>
        <end position="101"/>
    </location>
</feature>
<proteinExistence type="predicted"/>
<feature type="compositionally biased region" description="Polar residues" evidence="1">
    <location>
        <begin position="79"/>
        <end position="99"/>
    </location>
</feature>
<organism evidence="2 3">
    <name type="scientific">Scophthalmus maximus</name>
    <name type="common">Turbot</name>
    <name type="synonym">Psetta maxima</name>
    <dbReference type="NCBI Taxonomy" id="52904"/>
    <lineage>
        <taxon>Eukaryota</taxon>
        <taxon>Metazoa</taxon>
        <taxon>Chordata</taxon>
        <taxon>Craniata</taxon>
        <taxon>Vertebrata</taxon>
        <taxon>Euteleostomi</taxon>
        <taxon>Actinopterygii</taxon>
        <taxon>Neopterygii</taxon>
        <taxon>Teleostei</taxon>
        <taxon>Neoteleostei</taxon>
        <taxon>Acanthomorphata</taxon>
        <taxon>Carangaria</taxon>
        <taxon>Pleuronectiformes</taxon>
        <taxon>Pleuronectoidei</taxon>
        <taxon>Scophthalmidae</taxon>
        <taxon>Scophthalmus</taxon>
    </lineage>
</organism>
<reference evidence="2 3" key="1">
    <citation type="submission" date="2019-06" db="EMBL/GenBank/DDBJ databases">
        <title>Draft genomes of female and male turbot (Scophthalmus maximus).</title>
        <authorList>
            <person name="Xu H."/>
            <person name="Xu X.-W."/>
            <person name="Shao C."/>
            <person name="Chen S."/>
        </authorList>
    </citation>
    <scope>NUCLEOTIDE SEQUENCE [LARGE SCALE GENOMIC DNA]</scope>
    <source>
        <strain evidence="2">Ysfricsl-2016a</strain>
        <tissue evidence="2">Blood</tissue>
    </source>
</reference>
<dbReference type="AlphaFoldDB" id="A0A6A4TQ69"/>
<dbReference type="Proteomes" id="UP000438429">
    <property type="component" value="Unassembled WGS sequence"/>
</dbReference>
<evidence type="ECO:0000313" key="2">
    <source>
        <dbReference type="EMBL" id="KAF0045720.1"/>
    </source>
</evidence>
<sequence>MQRFVSRRWRSTHQVSRLTSRRNPAFVSVLGDPAYRGNVRGQGDQRDKRTRVSEKVKWQGFSPPQNVSRANPHRRMDLNLSSRSRGALLPSSSSNSTTAGEEVEVFRLSPFANHFPSAAKRQRTGCY</sequence>
<evidence type="ECO:0000256" key="1">
    <source>
        <dbReference type="SAM" id="MobiDB-lite"/>
    </source>
</evidence>
<gene>
    <name evidence="2" type="ORF">F2P81_002249</name>
</gene>
<protein>
    <submittedName>
        <fullName evidence="2">Uncharacterized protein</fullName>
    </submittedName>
</protein>
<dbReference type="EMBL" id="VEVO01000002">
    <property type="protein sequence ID" value="KAF0045720.1"/>
    <property type="molecule type" value="Genomic_DNA"/>
</dbReference>
<comment type="caution">
    <text evidence="2">The sequence shown here is derived from an EMBL/GenBank/DDBJ whole genome shotgun (WGS) entry which is preliminary data.</text>
</comment>
<accession>A0A6A4TQ69</accession>
<feature type="compositionally biased region" description="Basic and acidic residues" evidence="1">
    <location>
        <begin position="43"/>
        <end position="57"/>
    </location>
</feature>
<name>A0A6A4TQ69_SCOMX</name>
<evidence type="ECO:0000313" key="3">
    <source>
        <dbReference type="Proteomes" id="UP000438429"/>
    </source>
</evidence>